<feature type="compositionally biased region" description="Low complexity" evidence="13">
    <location>
        <begin position="165"/>
        <end position="176"/>
    </location>
</feature>
<dbReference type="GO" id="GO:0032266">
    <property type="term" value="F:phosphatidylinositol-3-phosphate binding"/>
    <property type="evidence" value="ECO:0007669"/>
    <property type="project" value="TreeGrafter"/>
</dbReference>
<keyword evidence="5" id="KW-0813">Transport</keyword>
<dbReference type="GO" id="GO:0000422">
    <property type="term" value="P:autophagy of mitochondrion"/>
    <property type="evidence" value="ECO:0007669"/>
    <property type="project" value="TreeGrafter"/>
</dbReference>
<dbReference type="GO" id="GO:0043495">
    <property type="term" value="F:protein-membrane adaptor activity"/>
    <property type="evidence" value="ECO:0007669"/>
    <property type="project" value="TreeGrafter"/>
</dbReference>
<dbReference type="Proteomes" id="UP000298138">
    <property type="component" value="Unassembled WGS sequence"/>
</dbReference>
<feature type="region of interest" description="Disordered" evidence="13">
    <location>
        <begin position="102"/>
        <end position="133"/>
    </location>
</feature>
<feature type="compositionally biased region" description="Low complexity" evidence="13">
    <location>
        <begin position="926"/>
        <end position="935"/>
    </location>
</feature>
<dbReference type="STRING" id="341454.A0A4S2N843"/>
<evidence type="ECO:0000256" key="3">
    <source>
        <dbReference type="ARBA" id="ARBA00009714"/>
    </source>
</evidence>
<feature type="compositionally biased region" description="Low complexity" evidence="13">
    <location>
        <begin position="111"/>
        <end position="124"/>
    </location>
</feature>
<keyword evidence="6" id="KW-0256">Endoplasmic reticulum</keyword>
<sequence length="2214" mass="241209">MIGFPAQWDKRIVRWLLHNIDIFEDKTLDDLANISGSVGVSSVFKLHNVGLKVDRLRCYLHLPKRIKLNKAVVSTVTVTVPSTFLGSGAIEIEVNNVQVSAEVSPAPSNGPRTATPTPTMATPRPKSPDEFPHSAMDLAQSFLEDQPQEEVEELKSLYAEKPELSSSLRTDDSSGSSDEEGLGAGFGINLLQLVEGRLKVIGDNAIVRIRGVQCDMKITLPEDRGGKVVVLELELEDVDVEGVSRNVNITKSQSASTRPHKEGKRRITLTNIQGFITTEASMYGISVGSPADSPADSPVNSPVHSPTGSPTGSPCDSFAESLINSALFDTAREMPDMNASVIFDRPPESSTLSSRHTTLQPSPSSLQHTIHQASPSPTPPSPPLRTAHSSRILSPPPPQSGDAAFEPGQSIYEDSEDKFVDYEDSDEEVLAFAPPSVHTHMPRGGLHQSKFMRRSILSNSNLRDLSDDDSDDDADGGATFGHSSQNQALSQSAMSASYSSMASFRSQESLKSPESPQQSPSVSPPEDLFDLTPLAEIPEPSLPPKGPSLIDSDSSDDEMDPEASRLLSQSTIFSKEEADSLYMSATSGLFRSRSNVSLDHIGAEEHPQEEEEIDAEEMDQRLDRLINGDVFGHRSEHNSYRHDNQSTNFREPPPPRQLRRECIHVDILTIYVPSMYDSHRQQEETAASQQPPPEMPQPRRRRESRVRMPGSMPGSMPSESFSMYASQRQGASESFTSPLSSPTSSPVVHRVSPRIKIADAGDVRPGAPDLSSLLSGQKPADIEIIASKFHGTVDIQTEKVFGQIIEAVQTAIKETPDEPNIKQKPHDGSPKRKQSVQLVAEEIDIRLVKQLQGIFVETGEEQIGDPTVQLQVLLNDVKIHQHGLPEDKSSSRLSIKKFSMRDEEQGIITFLAPVPRPPSQSPPAATPANATAKTSFEIDRKRTGPSHSGRGISGSLGGDEDDIFVEYETIGDEAHVKVRTRPIRIRGDLKSLEEKFTVFGRFSSMLASTTASTATVTRPGKPPPWKQGVASVHESGPDLTMDAEIGGFVFDVVGSTATVSLIASPIHVGFKSNEGVSVQIEDIEIGGPDPKEPDAKIAVKNTLIQFASHPSQDDLSRLIELITPSTDSFDDDDILVDTLLRQREQGSVVRISVDHLSTDLLRTDLVDVFKRFGEEIVQVVTASPIVAGDERPGLLTLVKVDNFTSLVKVPAPVGEIQVKLHDVDISHVSAPTLFALAINTTHVLREGEVLVGIGLSRHMFTNEDIDRPMAMVRMVGDEPEPVVKIKLWNVRFEYNVETLMALMKEPSGTTGDELAQDMLQSIVNLPAKTTTPVSENDSMVALGFDVIISDSVVALNPLNLKSKGLFILTNAQIQAALPNGAPISAGMEIKKASMMIIDDVDHLQEPTKGKFASRSRKEVLSDHIAGLASMGYVRVVDISTASASLRVVDDCVDLEIRDDLLLIESCADSTQTLITLFDGLKPPAAETEEIKYCTKVMPIDDMLQSLTEDAFVPHATGGAAEELLMEGEDLPTDLEFVGSFYGSNRSKPTMTPQLLAHQQSLLSSMLSEDNSRTPTLSRHGSGTSSTGSFGSSTGSVFRERVTVLTDEPLVLQENYFFGQNFKGRGKRALNADAIEQATHFPLRVSVRDANVIWNLHDGYDWARTRETITTAVKKVEARAAERRAKTVSFDVEEDDKESVVDDFLFNSIYIGIPSNRDPKELTMGINRAFDDTISESSFAPSTLASDSTRPASSRSRSTAATSYPQRRHATTSKSSSLKKLNLNRSRNHKVQLEIRGVNVDFLMFPKESSDVLSSVELKIKDLKVIDCVPTSTWKTFLTYSWEHGGRETGSDMAKIECLVVKTAPGLAATELVIKVNILPLRLRVDQDTLDFLTRFFEFKDPTASISLNPTESTTPPRPPEPIFIQRVEIGPVPVKLDYKPKKVDYVGLRSGRTTEFMNFFILEGADMTMRHVTLHGVTGFEKMGLLLNDIWMPDIKQTQLGGVLAGVAPVRSLVNLGKGARDLVVVPIREYKKDGRVVRSLQKGVGGFVRTTAGELVRMGAKAAVGTQKILLTTEAMLGASPNSGYTGTYAAVDEHDAALIEFPDDDPTAESPRMISLYASSPLNVAAGLKNAKQSLQKNLMAAKEAAVDGWIEAGEAESVGGKVMAVAGAAPKVILKPMVGVAEATGRVLMGAGNMIDKDERRRGGEKWKRGH</sequence>
<evidence type="ECO:0000256" key="11">
    <source>
        <dbReference type="ARBA" id="ARBA00024615"/>
    </source>
</evidence>
<evidence type="ECO:0000256" key="13">
    <source>
        <dbReference type="SAM" id="MobiDB-lite"/>
    </source>
</evidence>
<proteinExistence type="inferred from homology"/>
<evidence type="ECO:0000256" key="8">
    <source>
        <dbReference type="ARBA" id="ARBA00023055"/>
    </source>
</evidence>
<evidence type="ECO:0000256" key="4">
    <source>
        <dbReference type="ARBA" id="ARBA00018070"/>
    </source>
</evidence>
<evidence type="ECO:0000256" key="6">
    <source>
        <dbReference type="ARBA" id="ARBA00022824"/>
    </source>
</evidence>
<evidence type="ECO:0000256" key="7">
    <source>
        <dbReference type="ARBA" id="ARBA00023006"/>
    </source>
</evidence>
<keyword evidence="15" id="KW-1185">Reference proteome</keyword>
<feature type="compositionally biased region" description="Polar residues" evidence="13">
    <location>
        <begin position="719"/>
        <end position="731"/>
    </location>
</feature>
<dbReference type="OrthoDB" id="18982at2759"/>
<protein>
    <recommendedName>
        <fullName evidence="4">Autophagy-related protein 2</fullName>
    </recommendedName>
</protein>
<dbReference type="GO" id="GO:0061709">
    <property type="term" value="P:reticulophagy"/>
    <property type="evidence" value="ECO:0007669"/>
    <property type="project" value="TreeGrafter"/>
</dbReference>
<feature type="compositionally biased region" description="Polar residues" evidence="13">
    <location>
        <begin position="298"/>
        <end position="314"/>
    </location>
</feature>
<feature type="compositionally biased region" description="Low complexity" evidence="13">
    <location>
        <begin position="1744"/>
        <end position="1762"/>
    </location>
</feature>
<evidence type="ECO:0000256" key="10">
    <source>
        <dbReference type="ARBA" id="ARBA00024479"/>
    </source>
</evidence>
<keyword evidence="9" id="KW-0472">Membrane</keyword>
<feature type="compositionally biased region" description="Low complexity" evidence="13">
    <location>
        <begin position="707"/>
        <end position="718"/>
    </location>
</feature>
<comment type="similarity">
    <text evidence="3">Belongs to the ATG2 family.</text>
</comment>
<feature type="region of interest" description="Disordered" evidence="13">
    <location>
        <begin position="912"/>
        <end position="955"/>
    </location>
</feature>
<dbReference type="InParanoid" id="A0A4S2N843"/>
<feature type="region of interest" description="Disordered" evidence="13">
    <location>
        <begin position="341"/>
        <end position="407"/>
    </location>
</feature>
<evidence type="ECO:0000256" key="12">
    <source>
        <dbReference type="ARBA" id="ARBA00024631"/>
    </source>
</evidence>
<feature type="compositionally biased region" description="Acidic residues" evidence="13">
    <location>
        <begin position="466"/>
        <end position="475"/>
    </location>
</feature>
<feature type="region of interest" description="Disordered" evidence="13">
    <location>
        <begin position="678"/>
        <end position="750"/>
    </location>
</feature>
<dbReference type="GO" id="GO:0061723">
    <property type="term" value="P:glycophagy"/>
    <property type="evidence" value="ECO:0007669"/>
    <property type="project" value="TreeGrafter"/>
</dbReference>
<dbReference type="GO" id="GO:0000045">
    <property type="term" value="P:autophagosome assembly"/>
    <property type="evidence" value="ECO:0007669"/>
    <property type="project" value="TreeGrafter"/>
</dbReference>
<dbReference type="PANTHER" id="PTHR13190:SF1">
    <property type="entry name" value="AUTOPHAGY-RELATED 2, ISOFORM A"/>
    <property type="match status" value="1"/>
</dbReference>
<feature type="compositionally biased region" description="Low complexity" evidence="13">
    <location>
        <begin position="732"/>
        <end position="746"/>
    </location>
</feature>
<accession>A0A4S2N843</accession>
<feature type="region of interest" description="Disordered" evidence="13">
    <location>
        <begin position="460"/>
        <end position="571"/>
    </location>
</feature>
<dbReference type="Pfam" id="PF13329">
    <property type="entry name" value="ATG2_CAD"/>
    <property type="match status" value="1"/>
</dbReference>
<feature type="region of interest" description="Disordered" evidence="13">
    <location>
        <begin position="1566"/>
        <end position="1593"/>
    </location>
</feature>
<feature type="region of interest" description="Disordered" evidence="13">
    <location>
        <begin position="158"/>
        <end position="180"/>
    </location>
</feature>
<evidence type="ECO:0000256" key="9">
    <source>
        <dbReference type="ARBA" id="ARBA00023136"/>
    </source>
</evidence>
<feature type="compositionally biased region" description="Low complexity" evidence="13">
    <location>
        <begin position="483"/>
        <end position="526"/>
    </location>
</feature>
<dbReference type="PANTHER" id="PTHR13190">
    <property type="entry name" value="AUTOPHAGY-RELATED 2, ISOFORM A"/>
    <property type="match status" value="1"/>
</dbReference>
<evidence type="ECO:0000313" key="14">
    <source>
        <dbReference type="EMBL" id="TGZ85500.1"/>
    </source>
</evidence>
<dbReference type="GO" id="GO:0034045">
    <property type="term" value="C:phagophore assembly site membrane"/>
    <property type="evidence" value="ECO:0007669"/>
    <property type="project" value="UniProtKB-SubCell"/>
</dbReference>
<comment type="catalytic activity">
    <reaction evidence="12">
        <text>a 1,2-diacyl-sn-glycero-3-phosphocholine(in) = a 1,2-diacyl-sn-glycero-3-phosphocholine(out)</text>
        <dbReference type="Rhea" id="RHEA:38571"/>
        <dbReference type="ChEBI" id="CHEBI:57643"/>
    </reaction>
</comment>
<feature type="compositionally biased region" description="Basic and acidic residues" evidence="13">
    <location>
        <begin position="633"/>
        <end position="644"/>
    </location>
</feature>
<gene>
    <name evidence="14" type="ORF">EX30DRAFT_337848</name>
</gene>
<evidence type="ECO:0000256" key="1">
    <source>
        <dbReference type="ARBA" id="ARBA00004406"/>
    </source>
</evidence>
<dbReference type="GO" id="GO:0034727">
    <property type="term" value="P:piecemeal microautophagy of the nucleus"/>
    <property type="evidence" value="ECO:0007669"/>
    <property type="project" value="TreeGrafter"/>
</dbReference>
<comment type="subcellular location">
    <subcellularLocation>
        <location evidence="1">Endoplasmic reticulum membrane</location>
        <topology evidence="1">Peripheral membrane protein</topology>
    </subcellularLocation>
    <subcellularLocation>
        <location evidence="2">Preautophagosomal structure membrane</location>
        <topology evidence="2">Peripheral membrane protein</topology>
    </subcellularLocation>
</comment>
<reference evidence="14 15" key="1">
    <citation type="submission" date="2019-04" db="EMBL/GenBank/DDBJ databases">
        <title>Comparative genomics and transcriptomics to analyze fruiting body development in filamentous ascomycetes.</title>
        <authorList>
            <consortium name="DOE Joint Genome Institute"/>
            <person name="Lutkenhaus R."/>
            <person name="Traeger S."/>
            <person name="Breuer J."/>
            <person name="Kuo A."/>
            <person name="Lipzen A."/>
            <person name="Pangilinan J."/>
            <person name="Dilworth D."/>
            <person name="Sandor L."/>
            <person name="Poggeler S."/>
            <person name="Barry K."/>
            <person name="Grigoriev I.V."/>
            <person name="Nowrousian M."/>
        </authorList>
    </citation>
    <scope>NUCLEOTIDE SEQUENCE [LARGE SCALE GENOMIC DNA]</scope>
    <source>
        <strain evidence="14 15">CBS 389.68</strain>
    </source>
</reference>
<keyword evidence="8" id="KW-0445">Lipid transport</keyword>
<evidence type="ECO:0000313" key="15">
    <source>
        <dbReference type="Proteomes" id="UP000298138"/>
    </source>
</evidence>
<evidence type="ECO:0000256" key="2">
    <source>
        <dbReference type="ARBA" id="ARBA00004623"/>
    </source>
</evidence>
<dbReference type="GO" id="GO:0006869">
    <property type="term" value="P:lipid transport"/>
    <property type="evidence" value="ECO:0007669"/>
    <property type="project" value="UniProtKB-KW"/>
</dbReference>
<feature type="region of interest" description="Disordered" evidence="13">
    <location>
        <begin position="633"/>
        <end position="658"/>
    </location>
</feature>
<feature type="region of interest" description="Disordered" evidence="13">
    <location>
        <begin position="287"/>
        <end position="317"/>
    </location>
</feature>
<dbReference type="InterPro" id="IPR026849">
    <property type="entry name" value="ATG2"/>
</dbReference>
<dbReference type="EMBL" id="ML220112">
    <property type="protein sequence ID" value="TGZ85500.1"/>
    <property type="molecule type" value="Genomic_DNA"/>
</dbReference>
<comment type="catalytic activity">
    <reaction evidence="11">
        <text>a 1,2-diacyl-sn-glycero-3-phosphoethanolamine(in) = a 1,2-diacyl-sn-glycero-3-phosphoethanolamine(out)</text>
        <dbReference type="Rhea" id="RHEA:38895"/>
        <dbReference type="ChEBI" id="CHEBI:64612"/>
    </reaction>
</comment>
<keyword evidence="7" id="KW-0072">Autophagy</keyword>
<organism evidence="14 15">
    <name type="scientific">Ascodesmis nigricans</name>
    <dbReference type="NCBI Taxonomy" id="341454"/>
    <lineage>
        <taxon>Eukaryota</taxon>
        <taxon>Fungi</taxon>
        <taxon>Dikarya</taxon>
        <taxon>Ascomycota</taxon>
        <taxon>Pezizomycotina</taxon>
        <taxon>Pezizomycetes</taxon>
        <taxon>Pezizales</taxon>
        <taxon>Ascodesmidaceae</taxon>
        <taxon>Ascodesmis</taxon>
    </lineage>
</organism>
<feature type="compositionally biased region" description="Pro residues" evidence="13">
    <location>
        <begin position="914"/>
        <end position="925"/>
    </location>
</feature>
<evidence type="ECO:0000256" key="5">
    <source>
        <dbReference type="ARBA" id="ARBA00022448"/>
    </source>
</evidence>
<feature type="region of interest" description="Disordered" evidence="13">
    <location>
        <begin position="1739"/>
        <end position="1780"/>
    </location>
</feature>
<feature type="compositionally biased region" description="Basic and acidic residues" evidence="13">
    <location>
        <begin position="814"/>
        <end position="830"/>
    </location>
</feature>
<comment type="catalytic activity">
    <reaction evidence="10">
        <text>a 1,2-diacyl-sn-glycero-3-phospho-L-serine(in) = a 1,2-diacyl-sn-glycero-3-phospho-L-serine(out)</text>
        <dbReference type="Rhea" id="RHEA:38663"/>
        <dbReference type="ChEBI" id="CHEBI:57262"/>
    </reaction>
</comment>
<feature type="compositionally biased region" description="Low complexity" evidence="13">
    <location>
        <begin position="1580"/>
        <end position="1593"/>
    </location>
</feature>
<feature type="compositionally biased region" description="Polar residues" evidence="13">
    <location>
        <begin position="348"/>
        <end position="373"/>
    </location>
</feature>
<dbReference type="GO" id="GO:0061908">
    <property type="term" value="C:phagophore"/>
    <property type="evidence" value="ECO:0007669"/>
    <property type="project" value="TreeGrafter"/>
</dbReference>
<feature type="region of interest" description="Disordered" evidence="13">
    <location>
        <begin position="813"/>
        <end position="834"/>
    </location>
</feature>
<dbReference type="GO" id="GO:0005789">
    <property type="term" value="C:endoplasmic reticulum membrane"/>
    <property type="evidence" value="ECO:0007669"/>
    <property type="project" value="UniProtKB-SubCell"/>
</dbReference>
<name>A0A4S2N843_9PEZI</name>